<proteinExistence type="inferred from homology"/>
<evidence type="ECO:0000259" key="5">
    <source>
        <dbReference type="Pfam" id="PF12867"/>
    </source>
</evidence>
<evidence type="ECO:0000256" key="1">
    <source>
        <dbReference type="ARBA" id="ARBA00022490"/>
    </source>
</evidence>
<evidence type="ECO:0000313" key="7">
    <source>
        <dbReference type="Proteomes" id="UP000263900"/>
    </source>
</evidence>
<evidence type="ECO:0000256" key="2">
    <source>
        <dbReference type="ARBA" id="ARBA00022723"/>
    </source>
</evidence>
<keyword evidence="3 6" id="KW-0378">Hydrolase</keyword>
<dbReference type="Proteomes" id="UP000263900">
    <property type="component" value="Chromosome"/>
</dbReference>
<dbReference type="GO" id="GO:0046872">
    <property type="term" value="F:metal ion binding"/>
    <property type="evidence" value="ECO:0007669"/>
    <property type="project" value="UniProtKB-KW"/>
</dbReference>
<dbReference type="Gene3D" id="1.20.120.450">
    <property type="entry name" value="dinb family like domain"/>
    <property type="match status" value="1"/>
</dbReference>
<evidence type="ECO:0000256" key="3">
    <source>
        <dbReference type="ARBA" id="ARBA00022801"/>
    </source>
</evidence>
<keyword evidence="4" id="KW-0862">Zinc</keyword>
<dbReference type="GO" id="GO:0016787">
    <property type="term" value="F:hydrolase activity"/>
    <property type="evidence" value="ECO:0007669"/>
    <property type="project" value="UniProtKB-KW"/>
</dbReference>
<keyword evidence="1" id="KW-0963">Cytoplasm</keyword>
<dbReference type="HAMAP" id="MF_01256">
    <property type="entry name" value="YfiT_hydrol"/>
    <property type="match status" value="1"/>
</dbReference>
<dbReference type="AlphaFoldDB" id="A0A3B7MRG1"/>
<keyword evidence="2" id="KW-0479">Metal-binding</keyword>
<evidence type="ECO:0000313" key="6">
    <source>
        <dbReference type="EMBL" id="AXY73151.1"/>
    </source>
</evidence>
<dbReference type="InterPro" id="IPR024775">
    <property type="entry name" value="DinB-like"/>
</dbReference>
<sequence>MDLRYPIGKYEPQPFSDKQKRAWLQDIQFLPGLMEQAIENLDERQFDTPYRDGGWTIKQVVHHVPDSHMNAYTRFKLGLTEDKPVIKPYDEVEWANLRDVSVVPVNISITLLYALHTRWHAAIRDLTDEQWKRTVIHPEQNKELTLWYLLGSYAWHGKHHVAHITSLRERKGWQ</sequence>
<gene>
    <name evidence="6" type="ORF">D3H65_03815</name>
</gene>
<dbReference type="InterPro" id="IPR023774">
    <property type="entry name" value="Put_metal_dep_hydrolase_YfiT"/>
</dbReference>
<dbReference type="KEGG" id="pseg:D3H65_03815"/>
<dbReference type="OrthoDB" id="9796039at2"/>
<protein>
    <submittedName>
        <fullName evidence="6">Putative metal-dependent hydrolase</fullName>
    </submittedName>
</protein>
<dbReference type="EMBL" id="CP032157">
    <property type="protein sequence ID" value="AXY73151.1"/>
    <property type="molecule type" value="Genomic_DNA"/>
</dbReference>
<dbReference type="NCBIfam" id="NF009807">
    <property type="entry name" value="PRK13291.1"/>
    <property type="match status" value="1"/>
</dbReference>
<dbReference type="SUPFAM" id="SSF109854">
    <property type="entry name" value="DinB/YfiT-like putative metalloenzymes"/>
    <property type="match status" value="1"/>
</dbReference>
<keyword evidence="7" id="KW-1185">Reference proteome</keyword>
<reference evidence="6 7" key="1">
    <citation type="submission" date="2018-09" db="EMBL/GenBank/DDBJ databases">
        <title>Genome sequencing of strain 6GH32-13.</title>
        <authorList>
            <person name="Weon H.-Y."/>
            <person name="Heo J."/>
            <person name="Kwon S.-W."/>
        </authorList>
    </citation>
    <scope>NUCLEOTIDE SEQUENCE [LARGE SCALE GENOMIC DNA]</scope>
    <source>
        <strain evidence="6 7">5GH32-13</strain>
    </source>
</reference>
<name>A0A3B7MRG1_9BACT</name>
<evidence type="ECO:0000256" key="4">
    <source>
        <dbReference type="ARBA" id="ARBA00022833"/>
    </source>
</evidence>
<organism evidence="6 7">
    <name type="scientific">Paraflavitalea soli</name>
    <dbReference type="NCBI Taxonomy" id="2315862"/>
    <lineage>
        <taxon>Bacteria</taxon>
        <taxon>Pseudomonadati</taxon>
        <taxon>Bacteroidota</taxon>
        <taxon>Chitinophagia</taxon>
        <taxon>Chitinophagales</taxon>
        <taxon>Chitinophagaceae</taxon>
        <taxon>Paraflavitalea</taxon>
    </lineage>
</organism>
<feature type="domain" description="DinB-like" evidence="5">
    <location>
        <begin position="33"/>
        <end position="164"/>
    </location>
</feature>
<dbReference type="Pfam" id="PF12867">
    <property type="entry name" value="DinB_2"/>
    <property type="match status" value="1"/>
</dbReference>
<dbReference type="InterPro" id="IPR034660">
    <property type="entry name" value="DinB/YfiT-like"/>
</dbReference>
<accession>A0A3B7MRG1</accession>
<dbReference type="RefSeq" id="WP_119048989.1">
    <property type="nucleotide sequence ID" value="NZ_CP032157.1"/>
</dbReference>